<gene>
    <name evidence="3" type="ORF">AKAME5_000502800</name>
</gene>
<dbReference type="Pfam" id="PF00059">
    <property type="entry name" value="Lectin_C"/>
    <property type="match status" value="1"/>
</dbReference>
<dbReference type="SMART" id="SM00034">
    <property type="entry name" value="CLECT"/>
    <property type="match status" value="1"/>
</dbReference>
<reference evidence="3" key="1">
    <citation type="submission" date="2022-08" db="EMBL/GenBank/DDBJ databases">
        <title>Genome sequencing of akame (Lates japonicus).</title>
        <authorList>
            <person name="Hashiguchi Y."/>
            <person name="Takahashi H."/>
        </authorList>
    </citation>
    <scope>NUCLEOTIDE SEQUENCE</scope>
    <source>
        <strain evidence="3">Kochi</strain>
    </source>
</reference>
<evidence type="ECO:0000313" key="4">
    <source>
        <dbReference type="Proteomes" id="UP001279410"/>
    </source>
</evidence>
<organism evidence="3 4">
    <name type="scientific">Lates japonicus</name>
    <name type="common">Japanese lates</name>
    <dbReference type="NCBI Taxonomy" id="270547"/>
    <lineage>
        <taxon>Eukaryota</taxon>
        <taxon>Metazoa</taxon>
        <taxon>Chordata</taxon>
        <taxon>Craniata</taxon>
        <taxon>Vertebrata</taxon>
        <taxon>Euteleostomi</taxon>
        <taxon>Actinopterygii</taxon>
        <taxon>Neopterygii</taxon>
        <taxon>Teleostei</taxon>
        <taxon>Neoteleostei</taxon>
        <taxon>Acanthomorphata</taxon>
        <taxon>Carangaria</taxon>
        <taxon>Carangaria incertae sedis</taxon>
        <taxon>Centropomidae</taxon>
        <taxon>Lates</taxon>
    </lineage>
</organism>
<dbReference type="EMBL" id="BRZM01000012">
    <property type="protein sequence ID" value="GLD52071.1"/>
    <property type="molecule type" value="Genomic_DNA"/>
</dbReference>
<keyword evidence="1" id="KW-0812">Transmembrane</keyword>
<dbReference type="SUPFAM" id="SSF56436">
    <property type="entry name" value="C-type lectin-like"/>
    <property type="match status" value="1"/>
</dbReference>
<dbReference type="Gene3D" id="3.10.100.10">
    <property type="entry name" value="Mannose-Binding Protein A, subunit A"/>
    <property type="match status" value="1"/>
</dbReference>
<evidence type="ECO:0000259" key="2">
    <source>
        <dbReference type="PROSITE" id="PS50041"/>
    </source>
</evidence>
<dbReference type="InterPro" id="IPR001304">
    <property type="entry name" value="C-type_lectin-like"/>
</dbReference>
<evidence type="ECO:0000256" key="1">
    <source>
        <dbReference type="SAM" id="Phobius"/>
    </source>
</evidence>
<comment type="caution">
    <text evidence="3">The sequence shown here is derived from an EMBL/GenBank/DDBJ whole genome shotgun (WGS) entry which is preliminary data.</text>
</comment>
<dbReference type="PANTHER" id="PTHR22803">
    <property type="entry name" value="MANNOSE, PHOSPHOLIPASE, LECTIN RECEPTOR RELATED"/>
    <property type="match status" value="1"/>
</dbReference>
<keyword evidence="4" id="KW-1185">Reference proteome</keyword>
<proteinExistence type="predicted"/>
<evidence type="ECO:0000313" key="3">
    <source>
        <dbReference type="EMBL" id="GLD52071.1"/>
    </source>
</evidence>
<dbReference type="InterPro" id="IPR016187">
    <property type="entry name" value="CTDL_fold"/>
</dbReference>
<dbReference type="InterPro" id="IPR050111">
    <property type="entry name" value="C-type_lectin/snaclec_domain"/>
</dbReference>
<dbReference type="PROSITE" id="PS50041">
    <property type="entry name" value="C_TYPE_LECTIN_2"/>
    <property type="match status" value="1"/>
</dbReference>
<keyword evidence="1" id="KW-1133">Transmembrane helix</keyword>
<dbReference type="Proteomes" id="UP001279410">
    <property type="component" value="Unassembled WGS sequence"/>
</dbReference>
<dbReference type="CDD" id="cd00037">
    <property type="entry name" value="CLECT"/>
    <property type="match status" value="1"/>
</dbReference>
<protein>
    <submittedName>
        <fullName evidence="3">CD302 antigen</fullName>
    </submittedName>
</protein>
<dbReference type="InterPro" id="IPR016186">
    <property type="entry name" value="C-type_lectin-like/link_sf"/>
</dbReference>
<accession>A0AAD3MEB8</accession>
<dbReference type="AlphaFoldDB" id="A0AAD3MEB8"/>
<keyword evidence="1" id="KW-0472">Membrane</keyword>
<sequence length="292" mass="32546">MGVSASRPCYGRWVPPRYPAGCCATLREATSSRRGAKLTLQLSVYVPPAPTCNEVNPPAPETPPPTHPHPFACAGLTGDCPADGRTWVPFQDRCYHFVHGEEDKIKSYTFERAKTLCQGFELLSIQSAEENDFVIKYSPEVWKGNVNVWLGMYYDTNSEDMRWFGEDPVRYTNWEDSSSPSDLVPLDTCVALHSNTAKWENVSCLDDVENGVICETVQKAEEAKRKPSALLSTLVILSVVAIMGISAVIWFLHQKHNLGSNILTAFEYHPPFRVLDTDQSCLVEAEETDSVP</sequence>
<feature type="transmembrane region" description="Helical" evidence="1">
    <location>
        <begin position="229"/>
        <end position="252"/>
    </location>
</feature>
<feature type="domain" description="C-type lectin" evidence="2">
    <location>
        <begin position="90"/>
        <end position="204"/>
    </location>
</feature>
<name>A0AAD3MEB8_LATJO</name>